<dbReference type="OrthoDB" id="10030920at2759"/>
<protein>
    <submittedName>
        <fullName evidence="4">Uncharacterized protein LOC109469308</fullName>
    </submittedName>
</protein>
<gene>
    <name evidence="4" type="primary">LOC109469308</name>
</gene>
<keyword evidence="3" id="KW-1185">Reference proteome</keyword>
<name>A0A6P4YNX6_BRABE</name>
<dbReference type="Proteomes" id="UP000515135">
    <property type="component" value="Unplaced"/>
</dbReference>
<proteinExistence type="predicted"/>
<dbReference type="AlphaFoldDB" id="A0A6P4YNX6"/>
<dbReference type="RefSeq" id="XP_019623374.1">
    <property type="nucleotide sequence ID" value="XM_019767815.1"/>
</dbReference>
<feature type="coiled-coil region" evidence="1">
    <location>
        <begin position="23"/>
        <end position="50"/>
    </location>
</feature>
<feature type="region of interest" description="Disordered" evidence="2">
    <location>
        <begin position="58"/>
        <end position="97"/>
    </location>
</feature>
<evidence type="ECO:0000313" key="3">
    <source>
        <dbReference type="Proteomes" id="UP000515135"/>
    </source>
</evidence>
<evidence type="ECO:0000313" key="4">
    <source>
        <dbReference type="RefSeq" id="XP_019623374.1"/>
    </source>
</evidence>
<accession>A0A6P4YNX6</accession>
<keyword evidence="1" id="KW-0175">Coiled coil</keyword>
<feature type="compositionally biased region" description="Basic and acidic residues" evidence="2">
    <location>
        <begin position="84"/>
        <end position="97"/>
    </location>
</feature>
<evidence type="ECO:0000256" key="1">
    <source>
        <dbReference type="SAM" id="Coils"/>
    </source>
</evidence>
<dbReference type="KEGG" id="bbel:109469308"/>
<organism evidence="3 4">
    <name type="scientific">Branchiostoma belcheri</name>
    <name type="common">Amphioxus</name>
    <dbReference type="NCBI Taxonomy" id="7741"/>
    <lineage>
        <taxon>Eukaryota</taxon>
        <taxon>Metazoa</taxon>
        <taxon>Chordata</taxon>
        <taxon>Cephalochordata</taxon>
        <taxon>Leptocardii</taxon>
        <taxon>Amphioxiformes</taxon>
        <taxon>Branchiostomatidae</taxon>
        <taxon>Branchiostoma</taxon>
    </lineage>
</organism>
<dbReference type="GeneID" id="109469308"/>
<sequence>MAKVSPRTKNDNINEWKGIISEVEALQKENTELRAQVQELTRQVREVVDKKVTDALADEGAEVPDEGTKVTEDATTLPDNTTKVTDDTTKLTEPEDEKKLQEKLDRMTEENKLLKIILQEGSNLVTDFKKLLEENKRLTESLQH</sequence>
<evidence type="ECO:0000256" key="2">
    <source>
        <dbReference type="SAM" id="MobiDB-lite"/>
    </source>
</evidence>
<reference evidence="4" key="1">
    <citation type="submission" date="2025-08" db="UniProtKB">
        <authorList>
            <consortium name="RefSeq"/>
        </authorList>
    </citation>
    <scope>IDENTIFICATION</scope>
    <source>
        <tissue evidence="4">Gonad</tissue>
    </source>
</reference>